<keyword evidence="3" id="KW-1185">Reference proteome</keyword>
<gene>
    <name evidence="2" type="ORF">BJ508DRAFT_328294</name>
</gene>
<evidence type="ECO:0000313" key="2">
    <source>
        <dbReference type="EMBL" id="RPA79394.1"/>
    </source>
</evidence>
<organism evidence="2 3">
    <name type="scientific">Ascobolus immersus RN42</name>
    <dbReference type="NCBI Taxonomy" id="1160509"/>
    <lineage>
        <taxon>Eukaryota</taxon>
        <taxon>Fungi</taxon>
        <taxon>Dikarya</taxon>
        <taxon>Ascomycota</taxon>
        <taxon>Pezizomycotina</taxon>
        <taxon>Pezizomycetes</taxon>
        <taxon>Pezizales</taxon>
        <taxon>Ascobolaceae</taxon>
        <taxon>Ascobolus</taxon>
    </lineage>
</organism>
<feature type="region of interest" description="Disordered" evidence="1">
    <location>
        <begin position="1"/>
        <end position="28"/>
    </location>
</feature>
<evidence type="ECO:0000313" key="3">
    <source>
        <dbReference type="Proteomes" id="UP000275078"/>
    </source>
</evidence>
<proteinExistence type="predicted"/>
<dbReference type="EMBL" id="ML119699">
    <property type="protein sequence ID" value="RPA79394.1"/>
    <property type="molecule type" value="Genomic_DNA"/>
</dbReference>
<dbReference type="Proteomes" id="UP000275078">
    <property type="component" value="Unassembled WGS sequence"/>
</dbReference>
<evidence type="ECO:0000256" key="1">
    <source>
        <dbReference type="SAM" id="MobiDB-lite"/>
    </source>
</evidence>
<sequence>MPKDQPRRASGTISLRKTGSKRATRSTPNQIVLEDVQSAKVGQVKLEDLLRRYTHDLVDKKKSQDLAILGTNIEPGPGNSSEKKGRTKLNRKGKELQECACCKGPIHGLGKDAKDAKPTFCEQEYTVELRDLDGNPRLGETHQKICQSTAVCYLCRTLYNASEDPDKDELKCNFNTCVVEDGQLQAEDLEMNLPVDYAGLIELLKRHREASTSCVLRRLRQQSGNDESSLPHVFQPSSEVLSTTEDGVKCDCCGGTLEKGDSYRECVTLYKDKSGNKTKCRKKRCLLECLELPSDNEERITTGRGRCSQKGYIPLCNWAKESKSGRCQARYFSGITSTERRVKELQARDGNELIYSGSDRTSIDSQFEAAGDAA</sequence>
<name>A0A3N4ICF8_ASCIM</name>
<reference evidence="2 3" key="1">
    <citation type="journal article" date="2018" name="Nat. Ecol. Evol.">
        <title>Pezizomycetes genomes reveal the molecular basis of ectomycorrhizal truffle lifestyle.</title>
        <authorList>
            <person name="Murat C."/>
            <person name="Payen T."/>
            <person name="Noel B."/>
            <person name="Kuo A."/>
            <person name="Morin E."/>
            <person name="Chen J."/>
            <person name="Kohler A."/>
            <person name="Krizsan K."/>
            <person name="Balestrini R."/>
            <person name="Da Silva C."/>
            <person name="Montanini B."/>
            <person name="Hainaut M."/>
            <person name="Levati E."/>
            <person name="Barry K.W."/>
            <person name="Belfiori B."/>
            <person name="Cichocki N."/>
            <person name="Clum A."/>
            <person name="Dockter R.B."/>
            <person name="Fauchery L."/>
            <person name="Guy J."/>
            <person name="Iotti M."/>
            <person name="Le Tacon F."/>
            <person name="Lindquist E.A."/>
            <person name="Lipzen A."/>
            <person name="Malagnac F."/>
            <person name="Mello A."/>
            <person name="Molinier V."/>
            <person name="Miyauchi S."/>
            <person name="Poulain J."/>
            <person name="Riccioni C."/>
            <person name="Rubini A."/>
            <person name="Sitrit Y."/>
            <person name="Splivallo R."/>
            <person name="Traeger S."/>
            <person name="Wang M."/>
            <person name="Zifcakova L."/>
            <person name="Wipf D."/>
            <person name="Zambonelli A."/>
            <person name="Paolocci F."/>
            <person name="Nowrousian M."/>
            <person name="Ottonello S."/>
            <person name="Baldrian P."/>
            <person name="Spatafora J.W."/>
            <person name="Henrissat B."/>
            <person name="Nagy L.G."/>
            <person name="Aury J.M."/>
            <person name="Wincker P."/>
            <person name="Grigoriev I.V."/>
            <person name="Bonfante P."/>
            <person name="Martin F.M."/>
        </authorList>
    </citation>
    <scope>NUCLEOTIDE SEQUENCE [LARGE SCALE GENOMIC DNA]</scope>
    <source>
        <strain evidence="2 3">RN42</strain>
    </source>
</reference>
<dbReference type="AlphaFoldDB" id="A0A3N4ICF8"/>
<accession>A0A3N4ICF8</accession>
<protein>
    <submittedName>
        <fullName evidence="2">Uncharacterized protein</fullName>
    </submittedName>
</protein>